<sequence length="94" mass="10655">MSHTQKSKSKLLGRIRRIRRIKGQSVAIEASLEGDPECMALLQQIAALKGAVNGLMKEVLEEHIKEHLGAEDMTQQQRQQEIEDVLSILKTYMK</sequence>
<reference evidence="2" key="1">
    <citation type="submission" date="2006-03" db="EMBL/GenBank/DDBJ databases">
        <title>Complete sequence of chromosome of Psychrobacter cryohalolentis K5.</title>
        <authorList>
            <consortium name="US DOE Joint Genome Institute"/>
            <person name="Copeland A."/>
            <person name="Lucas S."/>
            <person name="Lapidus A."/>
            <person name="Barry K."/>
            <person name="Detter J.C."/>
            <person name="Glavina del Rio T."/>
            <person name="Hammon N."/>
            <person name="Israni S."/>
            <person name="Dalin E."/>
            <person name="Tice H."/>
            <person name="Pitluck S."/>
            <person name="Brettin T."/>
            <person name="Bruce D."/>
            <person name="Han C."/>
            <person name="Tapia R."/>
            <person name="Sims D.R."/>
            <person name="Gilna P."/>
            <person name="Schmutz J."/>
            <person name="Larimer F."/>
            <person name="Land M."/>
            <person name="Hauser L."/>
            <person name="Kyrpides N."/>
            <person name="Kim E."/>
            <person name="Richardson P."/>
        </authorList>
    </citation>
    <scope>NUCLEOTIDE SEQUENCE</scope>
    <source>
        <strain evidence="2">K5</strain>
    </source>
</reference>
<comment type="similarity">
    <text evidence="1">Belongs to the FrmR/RcnR family.</text>
</comment>
<dbReference type="PANTHER" id="PTHR33677:SF5">
    <property type="entry name" value="TRANSCRIPTIONAL REPRESSOR FRMR"/>
    <property type="match status" value="1"/>
</dbReference>
<dbReference type="KEGG" id="pcr:Pcryo_1340"/>
<dbReference type="GO" id="GO:0046872">
    <property type="term" value="F:metal ion binding"/>
    <property type="evidence" value="ECO:0007669"/>
    <property type="project" value="InterPro"/>
</dbReference>
<dbReference type="GO" id="GO:0045892">
    <property type="term" value="P:negative regulation of DNA-templated transcription"/>
    <property type="evidence" value="ECO:0007669"/>
    <property type="project" value="UniProtKB-ARBA"/>
</dbReference>
<gene>
    <name evidence="2" type="ordered locus">Pcryo_1340</name>
</gene>
<evidence type="ECO:0008006" key="4">
    <source>
        <dbReference type="Google" id="ProtNLM"/>
    </source>
</evidence>
<dbReference type="RefSeq" id="WP_011513673.1">
    <property type="nucleotide sequence ID" value="NC_007969.1"/>
</dbReference>
<dbReference type="PANTHER" id="PTHR33677">
    <property type="entry name" value="TRANSCRIPTIONAL REPRESSOR FRMR-RELATED"/>
    <property type="match status" value="1"/>
</dbReference>
<dbReference type="Pfam" id="PF02583">
    <property type="entry name" value="Trns_repr_metal"/>
    <property type="match status" value="1"/>
</dbReference>
<protein>
    <recommendedName>
        <fullName evidence="4">Metal/formaldehyde-sensitive transcriptional repressor</fullName>
    </recommendedName>
</protein>
<dbReference type="Proteomes" id="UP000002425">
    <property type="component" value="Chromosome"/>
</dbReference>
<evidence type="ECO:0000256" key="1">
    <source>
        <dbReference type="ARBA" id="ARBA00005260"/>
    </source>
</evidence>
<keyword evidence="3" id="KW-1185">Reference proteome</keyword>
<proteinExistence type="inferred from homology"/>
<name>Q1QB32_PSYCK</name>
<dbReference type="GO" id="GO:0003677">
    <property type="term" value="F:DNA binding"/>
    <property type="evidence" value="ECO:0007669"/>
    <property type="project" value="InterPro"/>
</dbReference>
<dbReference type="eggNOG" id="COG1937">
    <property type="taxonomic scope" value="Bacteria"/>
</dbReference>
<evidence type="ECO:0000313" key="3">
    <source>
        <dbReference type="Proteomes" id="UP000002425"/>
    </source>
</evidence>
<dbReference type="InterPro" id="IPR038390">
    <property type="entry name" value="Metal_Tscrpt_repr_sf"/>
</dbReference>
<dbReference type="STRING" id="335284.Pcryo_1340"/>
<dbReference type="EMBL" id="CP000323">
    <property type="protein sequence ID" value="ABE75121.1"/>
    <property type="molecule type" value="Genomic_DNA"/>
</dbReference>
<dbReference type="CDD" id="cd10153">
    <property type="entry name" value="RcnR-FrmR-like_DUF156"/>
    <property type="match status" value="1"/>
</dbReference>
<dbReference type="HOGENOM" id="CLU_130332_3_0_6"/>
<accession>Q1QB32</accession>
<evidence type="ECO:0000313" key="2">
    <source>
        <dbReference type="EMBL" id="ABE75121.1"/>
    </source>
</evidence>
<dbReference type="InterPro" id="IPR003735">
    <property type="entry name" value="Metal_Tscrpt_repr"/>
</dbReference>
<dbReference type="Gene3D" id="1.20.58.1000">
    <property type="entry name" value="Metal-sensitive repressor, helix protomer"/>
    <property type="match status" value="1"/>
</dbReference>
<organism evidence="2 3">
    <name type="scientific">Psychrobacter cryohalolentis (strain ATCC BAA-1226 / DSM 17306 / VKM B-2378 / K5)</name>
    <dbReference type="NCBI Taxonomy" id="335284"/>
    <lineage>
        <taxon>Bacteria</taxon>
        <taxon>Pseudomonadati</taxon>
        <taxon>Pseudomonadota</taxon>
        <taxon>Gammaproteobacteria</taxon>
        <taxon>Moraxellales</taxon>
        <taxon>Moraxellaceae</taxon>
        <taxon>Psychrobacter</taxon>
    </lineage>
</organism>
<dbReference type="AlphaFoldDB" id="Q1QB32"/>